<protein>
    <submittedName>
        <fullName evidence="8">Starch-binding associating with outer membrane</fullName>
    </submittedName>
</protein>
<organism evidence="8 9">
    <name type="scientific">Chitinophaga arvensicola</name>
    <dbReference type="NCBI Taxonomy" id="29529"/>
    <lineage>
        <taxon>Bacteria</taxon>
        <taxon>Pseudomonadati</taxon>
        <taxon>Bacteroidota</taxon>
        <taxon>Chitinophagia</taxon>
        <taxon>Chitinophagales</taxon>
        <taxon>Chitinophagaceae</taxon>
        <taxon>Chitinophaga</taxon>
    </lineage>
</organism>
<gene>
    <name evidence="8" type="ORF">SAMN04488122_2411</name>
</gene>
<keyword evidence="9" id="KW-1185">Reference proteome</keyword>
<dbReference type="RefSeq" id="WP_089894952.1">
    <property type="nucleotide sequence ID" value="NZ_FOJG01000001.1"/>
</dbReference>
<dbReference type="Pfam" id="PF14322">
    <property type="entry name" value="SusD-like_3"/>
    <property type="match status" value="1"/>
</dbReference>
<dbReference type="OrthoDB" id="926893at2"/>
<dbReference type="SUPFAM" id="SSF48452">
    <property type="entry name" value="TPR-like"/>
    <property type="match status" value="1"/>
</dbReference>
<evidence type="ECO:0000313" key="9">
    <source>
        <dbReference type="Proteomes" id="UP000199310"/>
    </source>
</evidence>
<evidence type="ECO:0000256" key="4">
    <source>
        <dbReference type="ARBA" id="ARBA00023136"/>
    </source>
</evidence>
<keyword evidence="4" id="KW-0472">Membrane</keyword>
<keyword evidence="3" id="KW-0732">Signal</keyword>
<dbReference type="InterPro" id="IPR033985">
    <property type="entry name" value="SusD-like_N"/>
</dbReference>
<evidence type="ECO:0000256" key="2">
    <source>
        <dbReference type="ARBA" id="ARBA00006275"/>
    </source>
</evidence>
<dbReference type="AlphaFoldDB" id="A0A1I0R7D2"/>
<dbReference type="CDD" id="cd08977">
    <property type="entry name" value="SusD"/>
    <property type="match status" value="1"/>
</dbReference>
<accession>A0A1I0R7D2</accession>
<dbReference type="GO" id="GO:0009279">
    <property type="term" value="C:cell outer membrane"/>
    <property type="evidence" value="ECO:0007669"/>
    <property type="project" value="UniProtKB-SubCell"/>
</dbReference>
<evidence type="ECO:0000313" key="8">
    <source>
        <dbReference type="EMBL" id="SEW36638.1"/>
    </source>
</evidence>
<keyword evidence="5" id="KW-0998">Cell outer membrane</keyword>
<feature type="domain" description="RagB/SusD" evidence="6">
    <location>
        <begin position="385"/>
        <end position="500"/>
    </location>
</feature>
<name>A0A1I0R7D2_9BACT</name>
<dbReference type="Proteomes" id="UP000199310">
    <property type="component" value="Unassembled WGS sequence"/>
</dbReference>
<feature type="domain" description="SusD-like N-terminal" evidence="7">
    <location>
        <begin position="81"/>
        <end position="205"/>
    </location>
</feature>
<sequence length="502" mass="55994">MNRSHLTIKILLVATLFTTACKHTLEVDPTHLVPEEHMWTTKNDARSAVFATYGLFRAALADNNAYLVYGEMRAGDFKSTTRSDLNAVTSNQLNATSTALEEWKNWRRFYAAIAQANLCLEKLSLVHKNDFRYTAEEMKLDIANVRFMRALTYFYLVRIWGDVPLLTNTGDGNFTPVKRSPADKVLELAAQDATVALAGLPWNYSDISPEMPSPYWAQPGSLWKGIVATKGAAYTLLAHIAAWKGDYLTTEKYTRLAIDNKSKGGYTFVNTAGLTGDAGTFSGAGDNIIFALPFKNIYQESSGSGHIEDWSLAEPYISRITPDIYVPNDTILRIFNESNDERFKVTDGGVAAGSYFTGFGNPIPLFTKIKQLSVSGSNPLRMFQSAIIVFRYEELVLLRAEALLFLGKDADAILQLNGVRAQRGLPDYTAAKGPLRNALLQERRRELLGEGWRWYDLVRFESLGAYTGLKPADIANGAQWWPVSKAVLSVNSEITQNKFWQQ</sequence>
<dbReference type="PROSITE" id="PS51257">
    <property type="entry name" value="PROKAR_LIPOPROTEIN"/>
    <property type="match status" value="1"/>
</dbReference>
<comment type="similarity">
    <text evidence="2">Belongs to the SusD family.</text>
</comment>
<evidence type="ECO:0000259" key="6">
    <source>
        <dbReference type="Pfam" id="PF07980"/>
    </source>
</evidence>
<dbReference type="STRING" id="29529.SAMN04488122_2411"/>
<dbReference type="EMBL" id="FOJG01000001">
    <property type="protein sequence ID" value="SEW36638.1"/>
    <property type="molecule type" value="Genomic_DNA"/>
</dbReference>
<dbReference type="Gene3D" id="1.25.40.390">
    <property type="match status" value="1"/>
</dbReference>
<reference evidence="9" key="1">
    <citation type="submission" date="2016-10" db="EMBL/GenBank/DDBJ databases">
        <authorList>
            <person name="Varghese N."/>
            <person name="Submissions S."/>
        </authorList>
    </citation>
    <scope>NUCLEOTIDE SEQUENCE [LARGE SCALE GENOMIC DNA]</scope>
    <source>
        <strain evidence="9">DSM 3695</strain>
    </source>
</reference>
<evidence type="ECO:0000256" key="1">
    <source>
        <dbReference type="ARBA" id="ARBA00004442"/>
    </source>
</evidence>
<evidence type="ECO:0000256" key="5">
    <source>
        <dbReference type="ARBA" id="ARBA00023237"/>
    </source>
</evidence>
<evidence type="ECO:0000259" key="7">
    <source>
        <dbReference type="Pfam" id="PF14322"/>
    </source>
</evidence>
<dbReference type="Pfam" id="PF07980">
    <property type="entry name" value="SusD_RagB"/>
    <property type="match status" value="1"/>
</dbReference>
<dbReference type="InterPro" id="IPR012944">
    <property type="entry name" value="SusD_RagB_dom"/>
</dbReference>
<comment type="subcellular location">
    <subcellularLocation>
        <location evidence="1">Cell outer membrane</location>
    </subcellularLocation>
</comment>
<proteinExistence type="inferred from homology"/>
<dbReference type="InterPro" id="IPR011990">
    <property type="entry name" value="TPR-like_helical_dom_sf"/>
</dbReference>
<evidence type="ECO:0000256" key="3">
    <source>
        <dbReference type="ARBA" id="ARBA00022729"/>
    </source>
</evidence>